<dbReference type="PROSITE" id="PS50850">
    <property type="entry name" value="MFS"/>
    <property type="match status" value="1"/>
</dbReference>
<evidence type="ECO:0000256" key="1">
    <source>
        <dbReference type="ARBA" id="ARBA00004141"/>
    </source>
</evidence>
<dbReference type="Gene3D" id="1.20.1250.20">
    <property type="entry name" value="MFS general substrate transporter like domains"/>
    <property type="match status" value="1"/>
</dbReference>
<feature type="transmembrane region" description="Helical" evidence="8">
    <location>
        <begin position="124"/>
        <end position="146"/>
    </location>
</feature>
<evidence type="ECO:0000259" key="9">
    <source>
        <dbReference type="PROSITE" id="PS50850"/>
    </source>
</evidence>
<feature type="transmembrane region" description="Helical" evidence="8">
    <location>
        <begin position="186"/>
        <end position="204"/>
    </location>
</feature>
<feature type="transmembrane region" description="Helical" evidence="8">
    <location>
        <begin position="374"/>
        <end position="398"/>
    </location>
</feature>
<feature type="transmembrane region" description="Helical" evidence="8">
    <location>
        <begin position="216"/>
        <end position="237"/>
    </location>
</feature>
<dbReference type="GO" id="GO:0005351">
    <property type="term" value="F:carbohydrate:proton symporter activity"/>
    <property type="evidence" value="ECO:0007669"/>
    <property type="project" value="TreeGrafter"/>
</dbReference>
<dbReference type="InterPro" id="IPR020846">
    <property type="entry name" value="MFS_dom"/>
</dbReference>
<evidence type="ECO:0000256" key="3">
    <source>
        <dbReference type="ARBA" id="ARBA00022448"/>
    </source>
</evidence>
<dbReference type="PANTHER" id="PTHR48022">
    <property type="entry name" value="PLASTIDIC GLUCOSE TRANSPORTER 4"/>
    <property type="match status" value="1"/>
</dbReference>
<evidence type="ECO:0000313" key="11">
    <source>
        <dbReference type="Proteomes" id="UP000266188"/>
    </source>
</evidence>
<dbReference type="InterPro" id="IPR005828">
    <property type="entry name" value="MFS_sugar_transport-like"/>
</dbReference>
<dbReference type="FunFam" id="1.20.1250.20:FF:000134">
    <property type="entry name" value="MFS sugar transporter protein"/>
    <property type="match status" value="1"/>
</dbReference>
<keyword evidence="5 8" id="KW-1133">Transmembrane helix</keyword>
<feature type="transmembrane region" description="Helical" evidence="8">
    <location>
        <begin position="87"/>
        <end position="112"/>
    </location>
</feature>
<feature type="domain" description="Major facilitator superfamily (MFS) profile" evidence="9">
    <location>
        <begin position="54"/>
        <end position="506"/>
    </location>
</feature>
<feature type="transmembrane region" description="Helical" evidence="8">
    <location>
        <begin position="454"/>
        <end position="472"/>
    </location>
</feature>
<feature type="transmembrane region" description="Helical" evidence="8">
    <location>
        <begin position="307"/>
        <end position="329"/>
    </location>
</feature>
<dbReference type="InterPro" id="IPR050360">
    <property type="entry name" value="MFS_Sugar_Transporters"/>
</dbReference>
<protein>
    <submittedName>
        <fullName evidence="10">Sugar and other transporter</fullName>
    </submittedName>
</protein>
<dbReference type="Pfam" id="PF00083">
    <property type="entry name" value="Sugar_tr"/>
    <property type="match status" value="1"/>
</dbReference>
<dbReference type="Proteomes" id="UP000266188">
    <property type="component" value="Unassembled WGS sequence"/>
</dbReference>
<evidence type="ECO:0000256" key="8">
    <source>
        <dbReference type="SAM" id="Phobius"/>
    </source>
</evidence>
<dbReference type="InterPro" id="IPR036259">
    <property type="entry name" value="MFS_trans_sf"/>
</dbReference>
<dbReference type="PANTHER" id="PTHR48022:SF13">
    <property type="entry name" value="MAJOR FACILITATOR SUPERFAMILY (MFS) PROFILE DOMAIN-CONTAINING PROTEIN"/>
    <property type="match status" value="1"/>
</dbReference>
<evidence type="ECO:0000313" key="10">
    <source>
        <dbReference type="EMBL" id="RJE20939.1"/>
    </source>
</evidence>
<dbReference type="NCBIfam" id="TIGR00879">
    <property type="entry name" value="SP"/>
    <property type="match status" value="1"/>
</dbReference>
<dbReference type="OrthoDB" id="6133115at2759"/>
<reference evidence="11" key="1">
    <citation type="submission" date="2017-02" db="EMBL/GenBank/DDBJ databases">
        <authorList>
            <person name="Tafer H."/>
            <person name="Lopandic K."/>
        </authorList>
    </citation>
    <scope>NUCLEOTIDE SEQUENCE [LARGE SCALE GENOMIC DNA]</scope>
    <source>
        <strain evidence="11">CBS 366.77</strain>
    </source>
</reference>
<feature type="transmembrane region" description="Helical" evidence="8">
    <location>
        <begin position="484"/>
        <end position="502"/>
    </location>
</feature>
<organism evidence="10 11">
    <name type="scientific">Aspergillus sclerotialis</name>
    <dbReference type="NCBI Taxonomy" id="2070753"/>
    <lineage>
        <taxon>Eukaryota</taxon>
        <taxon>Fungi</taxon>
        <taxon>Dikarya</taxon>
        <taxon>Ascomycota</taxon>
        <taxon>Pezizomycotina</taxon>
        <taxon>Eurotiomycetes</taxon>
        <taxon>Eurotiomycetidae</taxon>
        <taxon>Eurotiales</taxon>
        <taxon>Aspergillaceae</taxon>
        <taxon>Aspergillus</taxon>
        <taxon>Aspergillus subgen. Polypaecilum</taxon>
    </lineage>
</organism>
<feature type="transmembrane region" description="Helical" evidence="8">
    <location>
        <begin position="349"/>
        <end position="367"/>
    </location>
</feature>
<evidence type="ECO:0000256" key="7">
    <source>
        <dbReference type="RuleBase" id="RU003346"/>
    </source>
</evidence>
<sequence>MASDEKHDVVEVDHALDKKPVVTETKVVIGDEAFQQAMIKEPPKAFGSWILIVSSFVAFCCSTANGYDGSLFGTLLANDNFTSFFAVGHAGIKAGIVTAMYQIGSVVAIPFIGPAIDTWGRRGGMFIGGLTIIIGVIIQLCCISNANVGQFMGGRFFLGFGVSIMAAAGPCYVVEVAHPAYRGVVTGLYNVMWPVGALVASGAARGGLDHGGNASWMIPIGLQLMFPCIVTFGSWLLPESPRWLYTRGKREQAVAALIKYHGNGNPDSEWVKLQLMEYEQYLEMEGADKRWWDYRALFRDRGSIYRLMCNCFVSLFGQWAGNGIVSYYLSAFLDTAGIHGSVTQTNVQMGMNAIQIVFAATGAAVVDRLGRRPMLIWVNVVCCLCWIGVIVPASIANITDLDSKAQQEAVAPAVSKAVLAWVYIFQMCYSFGWTPMQALYPVEVLSFEMRAKGMGFSSLFTSIGLLANQFGVPVSLERIAWRTYIVFCCWCMVQAILFYFFLPETKNRTLEELDQIFHSRHPVKESIEKKKLDVDVNANIVHVDVMEDNRRVSGPV</sequence>
<accession>A0A3A2ZCR0</accession>
<dbReference type="SUPFAM" id="SSF103473">
    <property type="entry name" value="MFS general substrate transporter"/>
    <property type="match status" value="1"/>
</dbReference>
<dbReference type="AlphaFoldDB" id="A0A3A2ZCR0"/>
<keyword evidence="3 7" id="KW-0813">Transport</keyword>
<gene>
    <name evidence="10" type="ORF">PHISCL_06732</name>
</gene>
<dbReference type="GO" id="GO:0016020">
    <property type="term" value="C:membrane"/>
    <property type="evidence" value="ECO:0007669"/>
    <property type="project" value="UniProtKB-SubCell"/>
</dbReference>
<keyword evidence="11" id="KW-1185">Reference proteome</keyword>
<comment type="caution">
    <text evidence="10">The sequence shown here is derived from an EMBL/GenBank/DDBJ whole genome shotgun (WGS) entry which is preliminary data.</text>
</comment>
<evidence type="ECO:0000256" key="5">
    <source>
        <dbReference type="ARBA" id="ARBA00022989"/>
    </source>
</evidence>
<evidence type="ECO:0000256" key="6">
    <source>
        <dbReference type="ARBA" id="ARBA00023136"/>
    </source>
</evidence>
<feature type="transmembrane region" description="Helical" evidence="8">
    <location>
        <begin position="46"/>
        <end position="67"/>
    </location>
</feature>
<dbReference type="EMBL" id="MVGC01000265">
    <property type="protein sequence ID" value="RJE20939.1"/>
    <property type="molecule type" value="Genomic_DNA"/>
</dbReference>
<proteinExistence type="inferred from homology"/>
<keyword evidence="6 8" id="KW-0472">Membrane</keyword>
<keyword evidence="4 8" id="KW-0812">Transmembrane</keyword>
<feature type="transmembrane region" description="Helical" evidence="8">
    <location>
        <begin position="418"/>
        <end position="442"/>
    </location>
</feature>
<name>A0A3A2ZCR0_9EURO</name>
<comment type="subcellular location">
    <subcellularLocation>
        <location evidence="1">Membrane</location>
        <topology evidence="1">Multi-pass membrane protein</topology>
    </subcellularLocation>
</comment>
<evidence type="ECO:0000256" key="4">
    <source>
        <dbReference type="ARBA" id="ARBA00022692"/>
    </source>
</evidence>
<feature type="transmembrane region" description="Helical" evidence="8">
    <location>
        <begin position="152"/>
        <end position="174"/>
    </location>
</feature>
<dbReference type="InterPro" id="IPR003663">
    <property type="entry name" value="Sugar/inositol_transpt"/>
</dbReference>
<evidence type="ECO:0000256" key="2">
    <source>
        <dbReference type="ARBA" id="ARBA00010992"/>
    </source>
</evidence>
<comment type="similarity">
    <text evidence="2 7">Belongs to the major facilitator superfamily. Sugar transporter (TC 2.A.1.1) family.</text>
</comment>